<evidence type="ECO:0008006" key="3">
    <source>
        <dbReference type="Google" id="ProtNLM"/>
    </source>
</evidence>
<dbReference type="AlphaFoldDB" id="A0A371HTT6"/>
<feature type="non-terminal residue" evidence="1">
    <location>
        <position position="1"/>
    </location>
</feature>
<organism evidence="1 2">
    <name type="scientific">Mucuna pruriens</name>
    <name type="common">Velvet bean</name>
    <name type="synonym">Dolichos pruriens</name>
    <dbReference type="NCBI Taxonomy" id="157652"/>
    <lineage>
        <taxon>Eukaryota</taxon>
        <taxon>Viridiplantae</taxon>
        <taxon>Streptophyta</taxon>
        <taxon>Embryophyta</taxon>
        <taxon>Tracheophyta</taxon>
        <taxon>Spermatophyta</taxon>
        <taxon>Magnoliopsida</taxon>
        <taxon>eudicotyledons</taxon>
        <taxon>Gunneridae</taxon>
        <taxon>Pentapetalae</taxon>
        <taxon>rosids</taxon>
        <taxon>fabids</taxon>
        <taxon>Fabales</taxon>
        <taxon>Fabaceae</taxon>
        <taxon>Papilionoideae</taxon>
        <taxon>50 kb inversion clade</taxon>
        <taxon>NPAAA clade</taxon>
        <taxon>indigoferoid/millettioid clade</taxon>
        <taxon>Phaseoleae</taxon>
        <taxon>Mucuna</taxon>
    </lineage>
</organism>
<dbReference type="PANTHER" id="PTHR33067">
    <property type="entry name" value="RNA-DIRECTED DNA POLYMERASE-RELATED"/>
    <property type="match status" value="1"/>
</dbReference>
<comment type="caution">
    <text evidence="1">The sequence shown here is derived from an EMBL/GenBank/DDBJ whole genome shotgun (WGS) entry which is preliminary data.</text>
</comment>
<dbReference type="Gene3D" id="2.40.70.10">
    <property type="entry name" value="Acid Proteases"/>
    <property type="match status" value="1"/>
</dbReference>
<reference evidence="1" key="1">
    <citation type="submission" date="2018-05" db="EMBL/GenBank/DDBJ databases">
        <title>Draft genome of Mucuna pruriens seed.</title>
        <authorList>
            <person name="Nnadi N.E."/>
            <person name="Vos R."/>
            <person name="Hasami M.H."/>
            <person name="Devisetty U.K."/>
            <person name="Aguiy J.C."/>
        </authorList>
    </citation>
    <scope>NUCLEOTIDE SEQUENCE [LARGE SCALE GENOMIC DNA]</scope>
    <source>
        <strain evidence="1">JCA_2017</strain>
    </source>
</reference>
<name>A0A371HTT6_MUCPR</name>
<evidence type="ECO:0000313" key="2">
    <source>
        <dbReference type="Proteomes" id="UP000257109"/>
    </source>
</evidence>
<sequence>MSPYRIVFGKACHLSVKIEHRTYWAELEELHLEAYENSQIYKQKVKQINDSQILRKEFQVGQKMPLFNSRLKLIVGKLRSRWNGPFVSTNIFPYGVVELKDEATNNTFQVNEHQLKTFHEGSTSTVGEIEINIPLLDAIRQITKYAKFLKELCTNKRKKLKGDVEVERNISKLIKSEQVYALIQLAMLKKCSDLGTFFVPCTIGKHNFDATLNLGTLINVMPSSVYRSLRLSALEPTGIVIQLANRSIAHSHGILEDVLVQEDLSSKGPTLILHRPFLKTTKTKIDVHARTLSMEVEYTIFEAMKHSTKKHSIFYLDVINRLGDDYMNLHFEFPDFDDFKDCDYTYTELIECPICMLE</sequence>
<dbReference type="InterPro" id="IPR021109">
    <property type="entry name" value="Peptidase_aspartic_dom_sf"/>
</dbReference>
<protein>
    <recommendedName>
        <fullName evidence="3">Reverse transcriptase domain-containing protein</fullName>
    </recommendedName>
</protein>
<proteinExistence type="predicted"/>
<gene>
    <name evidence="1" type="ORF">CR513_09842</name>
</gene>
<keyword evidence="2" id="KW-1185">Reference proteome</keyword>
<evidence type="ECO:0000313" key="1">
    <source>
        <dbReference type="EMBL" id="RDY06199.1"/>
    </source>
</evidence>
<dbReference type="PANTHER" id="PTHR33067:SF15">
    <property type="entry name" value="RNA-DIRECTED DNA POLYMERASE"/>
    <property type="match status" value="1"/>
</dbReference>
<accession>A0A371HTT6</accession>
<dbReference type="Proteomes" id="UP000257109">
    <property type="component" value="Unassembled WGS sequence"/>
</dbReference>
<dbReference type="EMBL" id="QJKJ01001727">
    <property type="protein sequence ID" value="RDY06199.1"/>
    <property type="molecule type" value="Genomic_DNA"/>
</dbReference>
<feature type="non-terminal residue" evidence="1">
    <location>
        <position position="358"/>
    </location>
</feature>